<evidence type="ECO:0000256" key="2">
    <source>
        <dbReference type="ARBA" id="ARBA00022553"/>
    </source>
</evidence>
<dbReference type="PANTHER" id="PTHR12842">
    <property type="entry name" value="FI01459P"/>
    <property type="match status" value="1"/>
</dbReference>
<feature type="region of interest" description="Disordered" evidence="3">
    <location>
        <begin position="283"/>
        <end position="316"/>
    </location>
</feature>
<dbReference type="Pfam" id="PF05334">
    <property type="entry name" value="DUF719"/>
    <property type="match status" value="1"/>
</dbReference>
<feature type="compositionally biased region" description="Basic residues" evidence="3">
    <location>
        <begin position="283"/>
        <end position="292"/>
    </location>
</feature>
<accession>A0AAD4RBD0</accession>
<dbReference type="AlphaFoldDB" id="A0AAD4RBD0"/>
<evidence type="ECO:0000313" key="4">
    <source>
        <dbReference type="EMBL" id="KAI1723686.1"/>
    </source>
</evidence>
<feature type="region of interest" description="Disordered" evidence="3">
    <location>
        <begin position="391"/>
        <end position="412"/>
    </location>
</feature>
<feature type="compositionally biased region" description="Low complexity" evidence="3">
    <location>
        <begin position="108"/>
        <end position="129"/>
    </location>
</feature>
<feature type="compositionally biased region" description="Polar residues" evidence="3">
    <location>
        <begin position="96"/>
        <end position="107"/>
    </location>
</feature>
<dbReference type="PANTHER" id="PTHR12842:SF6">
    <property type="entry name" value="FI01459P"/>
    <property type="match status" value="1"/>
</dbReference>
<protein>
    <submittedName>
        <fullName evidence="4">Protein FAM</fullName>
    </submittedName>
</protein>
<evidence type="ECO:0000313" key="5">
    <source>
        <dbReference type="Proteomes" id="UP001201812"/>
    </source>
</evidence>
<evidence type="ECO:0000256" key="3">
    <source>
        <dbReference type="SAM" id="MobiDB-lite"/>
    </source>
</evidence>
<keyword evidence="2" id="KW-0597">Phosphoprotein</keyword>
<feature type="compositionally biased region" description="Low complexity" evidence="3">
    <location>
        <begin position="157"/>
        <end position="167"/>
    </location>
</feature>
<comment type="similarity">
    <text evidence="1">Belongs to the FAM114 family.</text>
</comment>
<name>A0AAD4RBD0_9BILA</name>
<feature type="region of interest" description="Disordered" evidence="3">
    <location>
        <begin position="1"/>
        <end position="225"/>
    </location>
</feature>
<dbReference type="EMBL" id="JAKKPZ010000003">
    <property type="protein sequence ID" value="KAI1723686.1"/>
    <property type="molecule type" value="Genomic_DNA"/>
</dbReference>
<evidence type="ECO:0000256" key="1">
    <source>
        <dbReference type="ARBA" id="ARBA00006903"/>
    </source>
</evidence>
<organism evidence="4 5">
    <name type="scientific">Ditylenchus destructor</name>
    <dbReference type="NCBI Taxonomy" id="166010"/>
    <lineage>
        <taxon>Eukaryota</taxon>
        <taxon>Metazoa</taxon>
        <taxon>Ecdysozoa</taxon>
        <taxon>Nematoda</taxon>
        <taxon>Chromadorea</taxon>
        <taxon>Rhabditida</taxon>
        <taxon>Tylenchina</taxon>
        <taxon>Tylenchomorpha</taxon>
        <taxon>Sphaerularioidea</taxon>
        <taxon>Anguinidae</taxon>
        <taxon>Anguininae</taxon>
        <taxon>Ditylenchus</taxon>
    </lineage>
</organism>
<dbReference type="InterPro" id="IPR007998">
    <property type="entry name" value="DUF719"/>
</dbReference>
<reference evidence="4" key="1">
    <citation type="submission" date="2022-01" db="EMBL/GenBank/DDBJ databases">
        <title>Genome Sequence Resource for Two Populations of Ditylenchus destructor, the Migratory Endoparasitic Phytonematode.</title>
        <authorList>
            <person name="Zhang H."/>
            <person name="Lin R."/>
            <person name="Xie B."/>
        </authorList>
    </citation>
    <scope>NUCLEOTIDE SEQUENCE</scope>
    <source>
        <strain evidence="4">BazhouSP</strain>
    </source>
</reference>
<dbReference type="Proteomes" id="UP001201812">
    <property type="component" value="Unassembled WGS sequence"/>
</dbReference>
<comment type="caution">
    <text evidence="4">The sequence shown here is derived from an EMBL/GenBank/DDBJ whole genome shotgun (WGS) entry which is preliminary data.</text>
</comment>
<proteinExistence type="inferred from homology"/>
<sequence length="637" mass="69843">MSSKEYVSRTDLIGDDDDEDSFHSATDGSDIEPESEKAKICGVTKKHAEESLEEEDDGLAGMDSKSPDVESPMTSKTSSSSLNSGSEISGVELGPQKSSSKSITAGNSEAARGSSKASSSSKSTDSPRSYYNDEEEDEGFENLKTGRAKSSDFFKVPAAPALQASKKSAAKKENDSNSTSNDDDWFKAQMDEFGSSAKQEKNKEKSEFSEVKTEDKSMHKRTASGGRSIWDWTGIQEVVSAVGEGLSNVVESGLGLPNPEHMAKLSVAEHESLGGPEASLARLKAKRNRHHQQTASVGSYNSDEEFSAPTSQTADAQKRLPAKLEAGGLFSGAGLFSGLVSGGLDVLESLGKKTFETLTIKNENDGDRRRFFLNPDSSTQNLSELLKDLRESRDQEIASSQGAPGRTDDHRPSHFMGYGSTTVERFNTNFVSLFEKSEGMVHLEGLEILSKDQEKRTKHCANSPYFEEKLLEFCVEDVSECSTEDFAHEIEKSVHFISLPYKPDSVLEMNKTLTQELSLRQAAVDADEEIVVDAIHEAAITALAKLTAHSIQALHKLAQLIVIAKDLPEIDSLFAFTYLLCRRLSFFASQYANILSLVEQSNKVDEVVTNIFFECSNACHYLKKALELLRPFFRKQI</sequence>
<keyword evidence="5" id="KW-1185">Reference proteome</keyword>
<gene>
    <name evidence="4" type="ORF">DdX_03857</name>
</gene>
<feature type="compositionally biased region" description="Basic and acidic residues" evidence="3">
    <location>
        <begin position="198"/>
        <end position="217"/>
    </location>
</feature>
<feature type="compositionally biased region" description="Low complexity" evidence="3">
    <location>
        <begin position="71"/>
        <end position="89"/>
    </location>
</feature>